<dbReference type="RefSeq" id="XP_060547911.1">
    <property type="nucleotide sequence ID" value="XM_060691928.1"/>
</dbReference>
<dbReference type="InterPro" id="IPR019527">
    <property type="entry name" value="RZZ-complex_KNTC1/ROD_C"/>
</dbReference>
<dbReference type="Pfam" id="PF10493">
    <property type="entry name" value="Rod_C"/>
    <property type="match status" value="1"/>
</dbReference>
<evidence type="ECO:0000259" key="2">
    <source>
        <dbReference type="Pfam" id="PF24506"/>
    </source>
</evidence>
<gene>
    <name evidence="7" type="primary">KNTC1</name>
</gene>
<proteinExistence type="predicted"/>
<dbReference type="InterPro" id="IPR055402">
    <property type="entry name" value="KNTC1_N"/>
</dbReference>
<name>A0ABM3ZHQ4_PANGU</name>
<dbReference type="PANTHER" id="PTHR15688">
    <property type="entry name" value="KINETOCHORE-ASSOCIATED PROTEIN 1"/>
    <property type="match status" value="1"/>
</dbReference>
<evidence type="ECO:0000313" key="7">
    <source>
        <dbReference type="RefSeq" id="XP_060547911.1"/>
    </source>
</evidence>
<dbReference type="GeneID" id="117672151"/>
<reference evidence="7" key="1">
    <citation type="submission" date="2025-08" db="UniProtKB">
        <authorList>
            <consortium name="RefSeq"/>
        </authorList>
    </citation>
    <scope>IDENTIFICATION</scope>
    <source>
        <tissue evidence="7">Blood</tissue>
    </source>
</reference>
<evidence type="ECO:0000259" key="5">
    <source>
        <dbReference type="Pfam" id="PF24520"/>
    </source>
</evidence>
<feature type="domain" description="KNTC1 first ARM-repeats" evidence="5">
    <location>
        <begin position="401"/>
        <end position="649"/>
    </location>
</feature>
<dbReference type="PANTHER" id="PTHR15688:SF1">
    <property type="entry name" value="KINETOCHORE-ASSOCIATED PROTEIN 1"/>
    <property type="match status" value="1"/>
</dbReference>
<evidence type="ECO:0000259" key="1">
    <source>
        <dbReference type="Pfam" id="PF10493"/>
    </source>
</evidence>
<feature type="domain" description="KNTC1 third ARM-repeats" evidence="3">
    <location>
        <begin position="1332"/>
        <end position="1538"/>
    </location>
</feature>
<dbReference type="Proteomes" id="UP001652622">
    <property type="component" value="Unplaced"/>
</dbReference>
<dbReference type="InterPro" id="IPR055403">
    <property type="entry name" value="ARM_KNTC1_1st"/>
</dbReference>
<keyword evidence="6" id="KW-1185">Reference proteome</keyword>
<dbReference type="Pfam" id="PF24516">
    <property type="entry name" value="ARM_KNTC1_2nd"/>
    <property type="match status" value="1"/>
</dbReference>
<evidence type="ECO:0000259" key="3">
    <source>
        <dbReference type="Pfam" id="PF24515"/>
    </source>
</evidence>
<evidence type="ECO:0000259" key="4">
    <source>
        <dbReference type="Pfam" id="PF24516"/>
    </source>
</evidence>
<sequence>MWDDVELLTSDDTGSGQLSICSRQECGSALYQMNTLVKITSSQKVLSNPELNAYSLSDGCVLVADRTVAVLDNICQSLQMFIHFETEVDIVGLCQEGQFLVAGERSGNLHLIQVSSKQTLLTKALVQSSFDKKAFLDLILEMDSSVEGIYHAFILTSKGFFCIMHLPLADIQKAITEMDINAAKKLQSQVETCFISVEDYHNAACFTSVTKDTANTLALIIGGVGSCAMSVWEVNPNKKTVSIQNVADSSLIQAAKKLQVVENLLFVLDNEDVLSLWDLHSLTLAWDCPSVHIEEFLLTSESDFSAGGGLGTANLKLVALTTPDHVEQMKSIVVFSLPAMHQLYALEVTPVSTLVQSVINTDTIYFMEGMYENHQKSSAEPVSFLLMRSLTEALPENRLSRLLHKHKFAEAESFALQFGLEIELVYKVKANTILEGLASAGSEDQSAWLKLVLQAKETLNKIKDHSFVVEYCMNTPWPTYETAQEMLNYARMTILKKEDGSVTHFTNVDPASLLTEVLRTQAKLTTFYGAFGPEKYSGTAWLEFLNNKNVVSYVLSQLKGGSLSSAQYLWLRHQAELERSFSQEMLDDLLESISGTLPLQQLALWLKEVVLPFVRRVLPHGQKRVAKWLEERARSLELTDKANWPENGLALAQVFFTSKDVGDIGLASFSHWDFLKDSEDKEIHHLMDLVGALQNLVDLYRKYNCRLALCDFEKETANTIVFRMLDKILAAELLPAALEKYIAPYMCHHRLEKDEILLQYIKDLLLCHCTQSSSIFDTTWEAKAIAVLGCMSNLELIFEGVLAVMHSAVVPWSPGVEDLVQRYLGMEHARVKLLEEGYRLMEMKKLLRSYGIRDTNLLNDKQMILMLAKYILKEDTPSALGDALKIIKAYMLPTAEVYVWKIADLIDKEKGEDVLDLLKSLPLSEAVEIAERTLIWGKIVLEEEVDTVEEKKMHLQVKKALVEILKFLLNLQKENHLQKEEREKELEIFRILVTLQESFEICISLKDFCDPSRTAQLLEDHIRAYEKARRRRNRQGEGEAKPGDPSVKKELTQMRLYRLGFLLQKSEAEMGAQLALRALDDGKVEEALQICSYFYESHHNEEAGRLLFLVSQKLCHMLGSNIPMVLPEGQDLPDTIYCMACQAATLCSLDLFLDILEFCKYTSFAREIYAKCQMEDFGFIPQAGSLDTDKDPYGDWTFEGFFTEDGAVLDTPTVLPFAYKIVSSLVPLAEWKASPPLGSASLAYCPLEQGRSSCRLCKDTIFALLSSLQEGSQYELALGLISYSFGSLFQHMISNNMDVTLSKKLHDQEMLEEVRAFFLAVMQNSTSLIQGIVTALLHKVFNSHCVDHQLAFGYCTLLPRAVVFGKLWDVVNQTSQNYKKILAVAIVGTQLALHYEDPQEKEAFEDLVMDAEWGIALGKLGISFQNIFRMPSVRKKELLRTLVQHPNADTSLILNFCRTFHLDTDAALQVYIETQLQDASWDKGELEVGAGKEPHVLAVARAVKTIPLLSSTTGLVTSLSAMLHKVDPYNYEIIESLLTVIERAGGQATGFPLNWANMLLKHLASYKRLSPPGDLEQQFLFDQGLRLSPSAQTRLPFHLIFFKTSQCFWKIVSAEINQESFPKLLLICKVMKVSLDNLYVSAVNHIFQEQLKPKLLAAATSGQLWPVDKRTEETMQAVQSYLLSITKPEWATALAHQIAQELPTGPTKVQTLKICLGLAEKWLKNSTVTDESREKVQVHLKKLQGQHKKAATEAVLAAQKLNSEDHQKLLGKPANLTILLYQHSSIVERIQNPTGRDYPDIHAAAREIAQINNLDLKKIWDTLLERWLCPNVLPTGEAFEGSENVQEDEDLKRIIYLLQLYPADNQLRILYECAVSATSPIGVNQLTFAHRSRALRCLLFLADPAAIESLFKKPMKKVRNFMKCFIYLAQLEVLNIPYTYESFHRALKEGMIKGLWKNHSHEPKAVKLVAELSLEYKVHDPVLWNGLLQKLMGFKMVHYLRKVLVEISGIYSLWTIPNYSRAWQNVILAPILSALGPPNPDQLEAFCGSFKMLLMCPVLADLDLTGIAKRYAQLDLMALALGCLVLIPQREKRAQQIQAFLSSSDLEQVLQQTGEHLSLGEAAGVASQVRSSILDHILHQAEKDLADVSYFPLLKLQDRHPGQVKGLVEKLVAKNRMEDAASLITEYLQTPETSLPSKRTASEVVKMYFSDPAETLL</sequence>
<organism evidence="6 7">
    <name type="scientific">Pantherophis guttatus</name>
    <name type="common">Corn snake</name>
    <name type="synonym">Elaphe guttata</name>
    <dbReference type="NCBI Taxonomy" id="94885"/>
    <lineage>
        <taxon>Eukaryota</taxon>
        <taxon>Metazoa</taxon>
        <taxon>Chordata</taxon>
        <taxon>Craniata</taxon>
        <taxon>Vertebrata</taxon>
        <taxon>Euteleostomi</taxon>
        <taxon>Lepidosauria</taxon>
        <taxon>Squamata</taxon>
        <taxon>Bifurcata</taxon>
        <taxon>Unidentata</taxon>
        <taxon>Episquamata</taxon>
        <taxon>Toxicofera</taxon>
        <taxon>Serpentes</taxon>
        <taxon>Colubroidea</taxon>
        <taxon>Colubridae</taxon>
        <taxon>Colubrinae</taxon>
        <taxon>Pantherophis</taxon>
    </lineage>
</organism>
<accession>A0ABM3ZHQ4</accession>
<protein>
    <submittedName>
        <fullName evidence="7">Kinetochore-associated protein 1</fullName>
    </submittedName>
</protein>
<feature type="domain" description="KNTC1 N-terminal" evidence="2">
    <location>
        <begin position="19"/>
        <end position="392"/>
    </location>
</feature>
<evidence type="ECO:0000313" key="6">
    <source>
        <dbReference type="Proteomes" id="UP001652622"/>
    </source>
</evidence>
<dbReference type="InterPro" id="IPR055405">
    <property type="entry name" value="ARM_KNTC1_3rd"/>
</dbReference>
<feature type="domain" description="KNTC1 second ARM-repeats" evidence="4">
    <location>
        <begin position="755"/>
        <end position="921"/>
    </location>
</feature>
<dbReference type="Pfam" id="PF24506">
    <property type="entry name" value="KNTC1_N"/>
    <property type="match status" value="1"/>
</dbReference>
<dbReference type="InterPro" id="IPR055404">
    <property type="entry name" value="ARM_KNTC1_2nd"/>
</dbReference>
<dbReference type="Pfam" id="PF24520">
    <property type="entry name" value="ARM_KNTC1_1st"/>
    <property type="match status" value="1"/>
</dbReference>
<dbReference type="Pfam" id="PF24515">
    <property type="entry name" value="ARM_KNTC1_3rd"/>
    <property type="match status" value="1"/>
</dbReference>
<dbReference type="InterPro" id="IPR052802">
    <property type="entry name" value="KNTC1"/>
</dbReference>
<feature type="domain" description="RZZ complex subunit KNTC1/ROD C-terminal" evidence="1">
    <location>
        <begin position="1585"/>
        <end position="2134"/>
    </location>
</feature>